<keyword evidence="3" id="KW-1185">Reference proteome</keyword>
<dbReference type="InterPro" id="IPR000408">
    <property type="entry name" value="Reg_chr_condens"/>
</dbReference>
<feature type="repeat" description="RCC1" evidence="1">
    <location>
        <begin position="213"/>
        <end position="269"/>
    </location>
</feature>
<gene>
    <name evidence="2" type="ORF">BU24DRAFT_460311</name>
</gene>
<dbReference type="SUPFAM" id="SSF50985">
    <property type="entry name" value="RCC1/BLIP-II"/>
    <property type="match status" value="1"/>
</dbReference>
<dbReference type="Gene3D" id="2.130.10.30">
    <property type="entry name" value="Regulator of chromosome condensation 1/beta-lactamase-inhibitor protein II"/>
    <property type="match status" value="1"/>
</dbReference>
<dbReference type="OrthoDB" id="5370059at2759"/>
<dbReference type="EMBL" id="ML978068">
    <property type="protein sequence ID" value="KAF2017239.1"/>
    <property type="molecule type" value="Genomic_DNA"/>
</dbReference>
<accession>A0A6A5XW88</accession>
<organism evidence="2 3">
    <name type="scientific">Aaosphaeria arxii CBS 175.79</name>
    <dbReference type="NCBI Taxonomy" id="1450172"/>
    <lineage>
        <taxon>Eukaryota</taxon>
        <taxon>Fungi</taxon>
        <taxon>Dikarya</taxon>
        <taxon>Ascomycota</taxon>
        <taxon>Pezizomycotina</taxon>
        <taxon>Dothideomycetes</taxon>
        <taxon>Pleosporomycetidae</taxon>
        <taxon>Pleosporales</taxon>
        <taxon>Pleosporales incertae sedis</taxon>
        <taxon>Aaosphaeria</taxon>
    </lineage>
</organism>
<name>A0A6A5XW88_9PLEO</name>
<proteinExistence type="predicted"/>
<dbReference type="PROSITE" id="PS50012">
    <property type="entry name" value="RCC1_3"/>
    <property type="match status" value="1"/>
</dbReference>
<reference evidence="2" key="1">
    <citation type="journal article" date="2020" name="Stud. Mycol.">
        <title>101 Dothideomycetes genomes: a test case for predicting lifestyles and emergence of pathogens.</title>
        <authorList>
            <person name="Haridas S."/>
            <person name="Albert R."/>
            <person name="Binder M."/>
            <person name="Bloem J."/>
            <person name="Labutti K."/>
            <person name="Salamov A."/>
            <person name="Andreopoulos B."/>
            <person name="Baker S."/>
            <person name="Barry K."/>
            <person name="Bills G."/>
            <person name="Bluhm B."/>
            <person name="Cannon C."/>
            <person name="Castanera R."/>
            <person name="Culley D."/>
            <person name="Daum C."/>
            <person name="Ezra D."/>
            <person name="Gonzalez J."/>
            <person name="Henrissat B."/>
            <person name="Kuo A."/>
            <person name="Liang C."/>
            <person name="Lipzen A."/>
            <person name="Lutzoni F."/>
            <person name="Magnuson J."/>
            <person name="Mondo S."/>
            <person name="Nolan M."/>
            <person name="Ohm R."/>
            <person name="Pangilinan J."/>
            <person name="Park H.-J."/>
            <person name="Ramirez L."/>
            <person name="Alfaro M."/>
            <person name="Sun H."/>
            <person name="Tritt A."/>
            <person name="Yoshinaga Y."/>
            <person name="Zwiers L.-H."/>
            <person name="Turgeon B."/>
            <person name="Goodwin S."/>
            <person name="Spatafora J."/>
            <person name="Crous P."/>
            <person name="Grigoriev I."/>
        </authorList>
    </citation>
    <scope>NUCLEOTIDE SEQUENCE</scope>
    <source>
        <strain evidence="2">CBS 175.79</strain>
    </source>
</reference>
<dbReference type="InterPro" id="IPR051553">
    <property type="entry name" value="Ran_GTPase-activating"/>
</dbReference>
<dbReference type="AlphaFoldDB" id="A0A6A5XW88"/>
<dbReference type="InterPro" id="IPR009091">
    <property type="entry name" value="RCC1/BLIP-II"/>
</dbReference>
<protein>
    <submittedName>
        <fullName evidence="2">RCC1/BLIP-II</fullName>
    </submittedName>
</protein>
<dbReference type="GeneID" id="54289209"/>
<dbReference type="Proteomes" id="UP000799778">
    <property type="component" value="Unassembled WGS sequence"/>
</dbReference>
<evidence type="ECO:0000256" key="1">
    <source>
        <dbReference type="PROSITE-ProRule" id="PRU00235"/>
    </source>
</evidence>
<evidence type="ECO:0000313" key="2">
    <source>
        <dbReference type="EMBL" id="KAF2017239.1"/>
    </source>
</evidence>
<sequence length="404" mass="43773">MELYGFGFNGHAQFDVGEAINRDTQNQLAAIPICILRSASIEVVWTSWCDAVVKNRENRYPANETTTLHYVGQGVTESQALYLRQNETLVTRYFGNSLSEGLNGIIKICPPTVTFFHQDEDAVELGTVLRHEHDILNISITNGGHVILLMEGSQSQNDPKSTNNTILSFTSLQDAELWLRNPQFSSSPPVQAIPPCKQLVSNATTTTALTISGQVYTWTLDPRFPQCLGRPSSPDDAPSDTPNPIPYLSETRIVKIASGGYMSAAVSEEGELFLWGQACPGTEGEIKALRRTDVNDDGESGDEAGDEFVQCVSIAIDGQEARITDVAIGSGHLLVAVEVEQSGRAMGTVFSAGLNESGQLGLGVTSKFVDDFTEVSRLRGKKMISMSAAGWSSWVVVGYEEVVS</sequence>
<evidence type="ECO:0000313" key="3">
    <source>
        <dbReference type="Proteomes" id="UP000799778"/>
    </source>
</evidence>
<dbReference type="PANTHER" id="PTHR45982:SF1">
    <property type="entry name" value="REGULATOR OF CHROMOSOME CONDENSATION"/>
    <property type="match status" value="1"/>
</dbReference>
<dbReference type="PANTHER" id="PTHR45982">
    <property type="entry name" value="REGULATOR OF CHROMOSOME CONDENSATION"/>
    <property type="match status" value="1"/>
</dbReference>
<dbReference type="RefSeq" id="XP_033385578.1">
    <property type="nucleotide sequence ID" value="XM_033531812.1"/>
</dbReference>